<dbReference type="Pfam" id="PF04821">
    <property type="entry name" value="TIMELESS"/>
    <property type="match status" value="1"/>
</dbReference>
<keyword evidence="2" id="KW-0539">Nucleus</keyword>
<comment type="subcellular location">
    <subcellularLocation>
        <location evidence="1">Nucleus</location>
    </subcellularLocation>
</comment>
<dbReference type="InterPro" id="IPR006906">
    <property type="entry name" value="Timeless_N"/>
</dbReference>
<dbReference type="PANTHER" id="PTHR22940">
    <property type="entry name" value="TIMEOUT/TIMELESS-2"/>
    <property type="match status" value="1"/>
</dbReference>
<dbReference type="GO" id="GO:0003677">
    <property type="term" value="F:DNA binding"/>
    <property type="evidence" value="ECO:0007669"/>
    <property type="project" value="TreeGrafter"/>
</dbReference>
<gene>
    <name evidence="5" type="ORF">M8C21_006448</name>
</gene>
<evidence type="ECO:0000259" key="4">
    <source>
        <dbReference type="Pfam" id="PF04821"/>
    </source>
</evidence>
<evidence type="ECO:0000256" key="2">
    <source>
        <dbReference type="ARBA" id="ARBA00023242"/>
    </source>
</evidence>
<dbReference type="GO" id="GO:0000076">
    <property type="term" value="P:DNA replication checkpoint signaling"/>
    <property type="evidence" value="ECO:0007669"/>
    <property type="project" value="TreeGrafter"/>
</dbReference>
<dbReference type="EMBL" id="JAMZMK010004110">
    <property type="protein sequence ID" value="KAI7754218.1"/>
    <property type="molecule type" value="Genomic_DNA"/>
</dbReference>
<feature type="non-terminal residue" evidence="5">
    <location>
        <position position="1"/>
    </location>
</feature>
<evidence type="ECO:0000256" key="1">
    <source>
        <dbReference type="ARBA" id="ARBA00004123"/>
    </source>
</evidence>
<evidence type="ECO:0000313" key="6">
    <source>
        <dbReference type="Proteomes" id="UP001206925"/>
    </source>
</evidence>
<sequence>MPVDPTSKDIPQQIEYLWGLKSLITHGHAIPVIVTLLESPLEHLEGDLFTDDDWKLVQLVVTLFRNILAIQDITAQQRAAGLASELLRLRD</sequence>
<dbReference type="GO" id="GO:0031298">
    <property type="term" value="C:replication fork protection complex"/>
    <property type="evidence" value="ECO:0007669"/>
    <property type="project" value="TreeGrafter"/>
</dbReference>
<keyword evidence="6" id="KW-1185">Reference proteome</keyword>
<dbReference type="GO" id="GO:0006281">
    <property type="term" value="P:DNA repair"/>
    <property type="evidence" value="ECO:0007669"/>
    <property type="project" value="TreeGrafter"/>
</dbReference>
<dbReference type="PANTHER" id="PTHR22940:SF4">
    <property type="entry name" value="PROTEIN TIMELESS HOMOLOG"/>
    <property type="match status" value="1"/>
</dbReference>
<reference evidence="5" key="1">
    <citation type="submission" date="2022-06" db="EMBL/GenBank/DDBJ databases">
        <title>Uncovering the hologenomic basis of an extraordinary plant invasion.</title>
        <authorList>
            <person name="Bieker V.C."/>
            <person name="Martin M.D."/>
            <person name="Gilbert T."/>
            <person name="Hodgins K."/>
            <person name="Battlay P."/>
            <person name="Petersen B."/>
            <person name="Wilson J."/>
        </authorList>
    </citation>
    <scope>NUCLEOTIDE SEQUENCE</scope>
    <source>
        <strain evidence="5">AA19_3_7</strain>
        <tissue evidence="5">Leaf</tissue>
    </source>
</reference>
<proteinExistence type="predicted"/>
<dbReference type="Proteomes" id="UP001206925">
    <property type="component" value="Unassembled WGS sequence"/>
</dbReference>
<dbReference type="InterPro" id="IPR044998">
    <property type="entry name" value="Timeless"/>
</dbReference>
<evidence type="ECO:0000313" key="5">
    <source>
        <dbReference type="EMBL" id="KAI7754218.1"/>
    </source>
</evidence>
<keyword evidence="3" id="KW-0131">Cell cycle</keyword>
<accession>A0AAD5D5B4</accession>
<dbReference type="AlphaFoldDB" id="A0AAD5D5B4"/>
<organism evidence="5 6">
    <name type="scientific">Ambrosia artemisiifolia</name>
    <name type="common">Common ragweed</name>
    <dbReference type="NCBI Taxonomy" id="4212"/>
    <lineage>
        <taxon>Eukaryota</taxon>
        <taxon>Viridiplantae</taxon>
        <taxon>Streptophyta</taxon>
        <taxon>Embryophyta</taxon>
        <taxon>Tracheophyta</taxon>
        <taxon>Spermatophyta</taxon>
        <taxon>Magnoliopsida</taxon>
        <taxon>eudicotyledons</taxon>
        <taxon>Gunneridae</taxon>
        <taxon>Pentapetalae</taxon>
        <taxon>asterids</taxon>
        <taxon>campanulids</taxon>
        <taxon>Asterales</taxon>
        <taxon>Asteraceae</taxon>
        <taxon>Asteroideae</taxon>
        <taxon>Heliantheae alliance</taxon>
        <taxon>Heliantheae</taxon>
        <taxon>Ambrosia</taxon>
    </lineage>
</organism>
<name>A0AAD5D5B4_AMBAR</name>
<evidence type="ECO:0000256" key="3">
    <source>
        <dbReference type="ARBA" id="ARBA00023306"/>
    </source>
</evidence>
<feature type="domain" description="Timeless N-terminal" evidence="4">
    <location>
        <begin position="6"/>
        <end position="79"/>
    </location>
</feature>
<comment type="caution">
    <text evidence="5">The sequence shown here is derived from an EMBL/GenBank/DDBJ whole genome shotgun (WGS) entry which is preliminary data.</text>
</comment>
<dbReference type="GO" id="GO:0043111">
    <property type="term" value="P:replication fork arrest"/>
    <property type="evidence" value="ECO:0007669"/>
    <property type="project" value="TreeGrafter"/>
</dbReference>
<protein>
    <recommendedName>
        <fullName evidence="4">Timeless N-terminal domain-containing protein</fullName>
    </recommendedName>
</protein>